<evidence type="ECO:0000313" key="4">
    <source>
        <dbReference type="Proteomes" id="UP000222054"/>
    </source>
</evidence>
<organism evidence="3 4">
    <name type="scientific">Bacillus cereus</name>
    <dbReference type="NCBI Taxonomy" id="1396"/>
    <lineage>
        <taxon>Bacteria</taxon>
        <taxon>Bacillati</taxon>
        <taxon>Bacillota</taxon>
        <taxon>Bacilli</taxon>
        <taxon>Bacillales</taxon>
        <taxon>Bacillaceae</taxon>
        <taxon>Bacillus</taxon>
        <taxon>Bacillus cereus group</taxon>
    </lineage>
</organism>
<name>A0A2B9DXU6_BACCE</name>
<accession>A0A2B9DXU6</accession>
<gene>
    <name evidence="3" type="ORF">CN958_12435</name>
</gene>
<reference evidence="3 4" key="1">
    <citation type="submission" date="2017-09" db="EMBL/GenBank/DDBJ databases">
        <title>Large-scale bioinformatics analysis of Bacillus genomes uncovers conserved roles of natural products in bacterial physiology.</title>
        <authorList>
            <consortium name="Agbiome Team Llc"/>
            <person name="Bleich R.M."/>
            <person name="Grubbs K.J."/>
            <person name="Santa Maria K.C."/>
            <person name="Allen S.E."/>
            <person name="Farag S."/>
            <person name="Shank E.A."/>
            <person name="Bowers A."/>
        </authorList>
    </citation>
    <scope>NUCLEOTIDE SEQUENCE [LARGE SCALE GENOMIC DNA]</scope>
    <source>
        <strain evidence="3 4">AFS053130</strain>
    </source>
</reference>
<protein>
    <recommendedName>
        <fullName evidence="2">Insertion element IS150 protein InsJ-like helix-turn-helix domain-containing protein</fullName>
    </recommendedName>
</protein>
<feature type="region of interest" description="Disordered" evidence="1">
    <location>
        <begin position="1"/>
        <end position="24"/>
    </location>
</feature>
<dbReference type="EMBL" id="NUHO01000045">
    <property type="protein sequence ID" value="PGM93660.1"/>
    <property type="molecule type" value="Genomic_DNA"/>
</dbReference>
<dbReference type="RefSeq" id="WP_098777085.1">
    <property type="nucleotide sequence ID" value="NZ_NUHO01000045.1"/>
</dbReference>
<sequence>MKKGLFDADDKKQAVPLRKKEGKTMAQTAREMGISYKTLYRWCNEYKQSKGTSFVE</sequence>
<dbReference type="Pfam" id="PF13518">
    <property type="entry name" value="HTH_28"/>
    <property type="match status" value="1"/>
</dbReference>
<dbReference type="InterPro" id="IPR055247">
    <property type="entry name" value="InsJ-like_HTH"/>
</dbReference>
<feature type="compositionally biased region" description="Basic and acidic residues" evidence="1">
    <location>
        <begin position="1"/>
        <end position="23"/>
    </location>
</feature>
<dbReference type="InterPro" id="IPR001387">
    <property type="entry name" value="Cro/C1-type_HTH"/>
</dbReference>
<dbReference type="AlphaFoldDB" id="A0A2B9DXU6"/>
<comment type="caution">
    <text evidence="3">The sequence shown here is derived from an EMBL/GenBank/DDBJ whole genome shotgun (WGS) entry which is preliminary data.</text>
</comment>
<dbReference type="SUPFAM" id="SSF46689">
    <property type="entry name" value="Homeodomain-like"/>
    <property type="match status" value="1"/>
</dbReference>
<proteinExistence type="predicted"/>
<dbReference type="CDD" id="cd00093">
    <property type="entry name" value="HTH_XRE"/>
    <property type="match status" value="1"/>
</dbReference>
<dbReference type="Proteomes" id="UP000222054">
    <property type="component" value="Unassembled WGS sequence"/>
</dbReference>
<dbReference type="InterPro" id="IPR009057">
    <property type="entry name" value="Homeodomain-like_sf"/>
</dbReference>
<evidence type="ECO:0000256" key="1">
    <source>
        <dbReference type="SAM" id="MobiDB-lite"/>
    </source>
</evidence>
<evidence type="ECO:0000313" key="3">
    <source>
        <dbReference type="EMBL" id="PGM93660.1"/>
    </source>
</evidence>
<feature type="domain" description="Insertion element IS150 protein InsJ-like helix-turn-helix" evidence="2">
    <location>
        <begin position="12"/>
        <end position="48"/>
    </location>
</feature>
<dbReference type="Gene3D" id="1.10.10.60">
    <property type="entry name" value="Homeodomain-like"/>
    <property type="match status" value="1"/>
</dbReference>
<evidence type="ECO:0000259" key="2">
    <source>
        <dbReference type="Pfam" id="PF13518"/>
    </source>
</evidence>